<keyword evidence="13" id="KW-1185">Reference proteome</keyword>
<feature type="compositionally biased region" description="Acidic residues" evidence="9">
    <location>
        <begin position="518"/>
        <end position="528"/>
    </location>
</feature>
<evidence type="ECO:0000256" key="8">
    <source>
        <dbReference type="RuleBase" id="RU364134"/>
    </source>
</evidence>
<comment type="subunit">
    <text evidence="8">Component of the SRB8-11 complex, which itself associates with the Mediator complex.</text>
</comment>
<dbReference type="GO" id="GO:0003712">
    <property type="term" value="F:transcription coregulator activity"/>
    <property type="evidence" value="ECO:0007669"/>
    <property type="project" value="InterPro"/>
</dbReference>
<protein>
    <recommendedName>
        <fullName evidence="8">Mediator of RNA polymerase II transcription subunit 13</fullName>
    </recommendedName>
    <alternativeName>
        <fullName evidence="8">Mediator complex subunit 13</fullName>
    </alternativeName>
</protein>
<dbReference type="InterPro" id="IPR021643">
    <property type="entry name" value="Mediator_Med13_N"/>
</dbReference>
<reference evidence="12 13" key="1">
    <citation type="journal article" date="2023" name="Elife">
        <title>Identification of key yeast species and microbe-microbe interactions impacting larval growth of Drosophila in the wild.</title>
        <authorList>
            <person name="Mure A."/>
            <person name="Sugiura Y."/>
            <person name="Maeda R."/>
            <person name="Honda K."/>
            <person name="Sakurai N."/>
            <person name="Takahashi Y."/>
            <person name="Watada M."/>
            <person name="Katoh T."/>
            <person name="Gotoh A."/>
            <person name="Gotoh Y."/>
            <person name="Taniguchi I."/>
            <person name="Nakamura K."/>
            <person name="Hayashi T."/>
            <person name="Katayama T."/>
            <person name="Uemura T."/>
            <person name="Hattori Y."/>
        </authorList>
    </citation>
    <scope>NUCLEOTIDE SEQUENCE [LARGE SCALE GENOMIC DNA]</scope>
    <source>
        <strain evidence="12 13">KH-74</strain>
    </source>
</reference>
<evidence type="ECO:0000259" key="10">
    <source>
        <dbReference type="Pfam" id="PF06333"/>
    </source>
</evidence>
<evidence type="ECO:0000256" key="5">
    <source>
        <dbReference type="ARBA" id="ARBA00023159"/>
    </source>
</evidence>
<feature type="region of interest" description="Disordered" evidence="9">
    <location>
        <begin position="364"/>
        <end position="405"/>
    </location>
</feature>
<feature type="compositionally biased region" description="Polar residues" evidence="9">
    <location>
        <begin position="804"/>
        <end position="814"/>
    </location>
</feature>
<keyword evidence="5 8" id="KW-0010">Activator</keyword>
<comment type="function">
    <text evidence="8">Component of the SRB8-11 complex. The SRB8-11 complex is a regulatory module of the Mediator complex which is itself involved in regulation of basal and activated RNA polymerase II-dependent transcription. The SRB8-11 complex may be involved in the transcriptional repression of a subset of genes regulated by Mediator. It may inhibit the association of the Mediator complex with RNA polymerase II to form the holoenzyme complex.</text>
</comment>
<evidence type="ECO:0000313" key="13">
    <source>
        <dbReference type="Proteomes" id="UP001377567"/>
    </source>
</evidence>
<dbReference type="Pfam" id="PF11597">
    <property type="entry name" value="Med13_N"/>
    <property type="match status" value="1"/>
</dbReference>
<accession>A0AAV5RXY9</accession>
<name>A0AAV5RXY9_MAUHU</name>
<feature type="domain" description="Mediator complex subunit Med13 C-terminal" evidence="10">
    <location>
        <begin position="1128"/>
        <end position="1265"/>
    </location>
</feature>
<keyword evidence="7 8" id="KW-0539">Nucleus</keyword>
<dbReference type="InterPro" id="IPR009401">
    <property type="entry name" value="Med13_C"/>
</dbReference>
<comment type="subcellular location">
    <subcellularLocation>
        <location evidence="1 8">Nucleus</location>
    </subcellularLocation>
</comment>
<evidence type="ECO:0000256" key="4">
    <source>
        <dbReference type="ARBA" id="ARBA00023015"/>
    </source>
</evidence>
<evidence type="ECO:0000313" key="12">
    <source>
        <dbReference type="EMBL" id="GMM56474.1"/>
    </source>
</evidence>
<sequence>MPSGLIPYRLEDVYSSFYKIDSITKINYEQYIPKNQDERWSIQMELNISKQNPQCLIALLSKELWCFSINDDPLPTLPKMENNKTSIIQSGDTPDDMTDDSVLKPEKSGNFTADYSKPNLPPYYALFLKALRKCIYINLTLNSNNSLIQFGNACISLNPEQNSKNLLFQAEPHLFSNSDLVLSISVKDMELFPLKEENINQEFSGTHALYIAPSGIRAFLKCSNQQKNIVSPPKNAAVLLSTLNFSHGIDLTKKEDLQWVTLIPHLGHLSGQTPSISSYMDVPSESREITWPLDLCFAQASFDNDLAHKEDSYAFESFQNTLDMIDDFIQVKQTSAYRTPGASGAPGTNPMSTGGPFTEQFQLSNKKSAPSAHGPIGISPLGGIQSSIRHPGGADSNNNTISSSNQRLLNSNQSNVSPLYANTERLTANAPDLFGPEFSTTPNSNENSNELFNDRKPDLRISPAKSDMEKSLMLMDSVLDDDSLNNKELFGDDEEDLIDFSGKGDSTSISGQQASGDGDTDNNEEDLFGETPGEEAKMSASKLNSDEITEEMFGMSDDDDSGENSAGKIGSSKSKNEEGNIEQIDQFETPRKHNLKRRYLDIPIDEMTLSNSPLYTDPGAPLPVETPRERRRSVFEPLTFNPIIENNVDNKYKKGGKFSLSPVQKEEALKFDVSTGELSSSDEEDSDSSLEGFDYPTIKQDLRSLDGHLNEGTFLNNQTGPDSIPPGLLSGNFSSNGDPFSVREGSNAIWRIPASDVPATDSPMKSIEASIPSPIDGNNPSDAYGKSLRDETYKILENNTIIKGETNNKNSSKGNDVIMTDHSSGSESPGNPLSRPASNIPFLLRHMPLSSIPDVFLTNNPVISLNSSDQSILCQICEQIVFDNGVLSNLQIPTRDSEGANVQDSGLVVDTIKSLFPQLDQLSGSTLINKIYPMKKSFVFIKKQEELIKIRADVQKFGKFLNFKPPFGIKNFKFLLLTNTLQNDCLAFASTLSQTYIGQEFGFSELLKLSDEEMNGLIYMKEYDKTRLLLLSAQIVSHCSTNKNSGNDANIMVILPLEKGNLADLVLKTKIFQLIREEVRSKLPELELFFKVVPMEMVKNPLVSVDAYYNLCTSIYNILPSKKMKYTTIAHKLPDKITFRTMKSTHESSVIHYDVYIHLAYARSADKQWVFAALSDSDGKENTIKLWYVGDSKTAFDKACNDIWTLGLSLANTQYGKICLILTRLDGILPDDELMNWRRLSGRNVHLAVVCVDDSNKIAFMDQDRIYPSFKPIFTNESLATQFNPKNIDNYEIRNIDEDIHGVIFEHPFPLANSQHRCAIKSGALVRFKKNSGNSTWDKFEVNLLNCPHSDSTQLLQTILEEFRNLAALNTWFGITDGQKSHIPWHVLAVKKMMTTIVHIQVDNANNN</sequence>
<comment type="caution">
    <text evidence="12">The sequence shown here is derived from an EMBL/GenBank/DDBJ whole genome shotgun (WGS) entry which is preliminary data.</text>
</comment>
<proteinExistence type="inferred from homology"/>
<feature type="region of interest" description="Disordered" evidence="9">
    <location>
        <begin position="496"/>
        <end position="590"/>
    </location>
</feature>
<evidence type="ECO:0000256" key="1">
    <source>
        <dbReference type="ARBA" id="ARBA00004123"/>
    </source>
</evidence>
<keyword evidence="4 8" id="KW-0805">Transcription regulation</keyword>
<feature type="domain" description="Mediator complex subunit Med13 C-terminal" evidence="10">
    <location>
        <begin position="1286"/>
        <end position="1390"/>
    </location>
</feature>
<evidence type="ECO:0000256" key="7">
    <source>
        <dbReference type="ARBA" id="ARBA00023242"/>
    </source>
</evidence>
<feature type="domain" description="Mediator complex subunit Med13 N-terminal" evidence="11">
    <location>
        <begin position="8"/>
        <end position="300"/>
    </location>
</feature>
<evidence type="ECO:0000256" key="9">
    <source>
        <dbReference type="SAM" id="MobiDB-lite"/>
    </source>
</evidence>
<dbReference type="Pfam" id="PF06333">
    <property type="entry name" value="Med13_C"/>
    <property type="match status" value="2"/>
</dbReference>
<keyword evidence="3 8" id="KW-0678">Repressor</keyword>
<dbReference type="GO" id="GO:0006357">
    <property type="term" value="P:regulation of transcription by RNA polymerase II"/>
    <property type="evidence" value="ECO:0007669"/>
    <property type="project" value="InterPro"/>
</dbReference>
<feature type="compositionally biased region" description="Polar residues" evidence="9">
    <location>
        <begin position="821"/>
        <end position="831"/>
    </location>
</feature>
<dbReference type="EMBL" id="BTGD01000008">
    <property type="protein sequence ID" value="GMM56474.1"/>
    <property type="molecule type" value="Genomic_DNA"/>
</dbReference>
<gene>
    <name evidence="12" type="ORF">DAKH74_030900</name>
</gene>
<evidence type="ECO:0000256" key="2">
    <source>
        <dbReference type="ARBA" id="ARBA00009354"/>
    </source>
</evidence>
<feature type="region of interest" description="Disordered" evidence="9">
    <location>
        <begin position="804"/>
        <end position="834"/>
    </location>
</feature>
<dbReference type="Proteomes" id="UP001377567">
    <property type="component" value="Unassembled WGS sequence"/>
</dbReference>
<feature type="region of interest" description="Disordered" evidence="9">
    <location>
        <begin position="437"/>
        <end position="462"/>
    </location>
</feature>
<keyword evidence="6 8" id="KW-0804">Transcription</keyword>
<organism evidence="12 13">
    <name type="scientific">Maudiozyma humilis</name>
    <name type="common">Sour dough yeast</name>
    <name type="synonym">Kazachstania humilis</name>
    <dbReference type="NCBI Taxonomy" id="51915"/>
    <lineage>
        <taxon>Eukaryota</taxon>
        <taxon>Fungi</taxon>
        <taxon>Dikarya</taxon>
        <taxon>Ascomycota</taxon>
        <taxon>Saccharomycotina</taxon>
        <taxon>Saccharomycetes</taxon>
        <taxon>Saccharomycetales</taxon>
        <taxon>Saccharomycetaceae</taxon>
        <taxon>Maudiozyma</taxon>
    </lineage>
</organism>
<evidence type="ECO:0000256" key="3">
    <source>
        <dbReference type="ARBA" id="ARBA00022491"/>
    </source>
</evidence>
<dbReference type="GO" id="GO:0016592">
    <property type="term" value="C:mediator complex"/>
    <property type="evidence" value="ECO:0007669"/>
    <property type="project" value="InterPro"/>
</dbReference>
<evidence type="ECO:0000256" key="6">
    <source>
        <dbReference type="ARBA" id="ARBA00023163"/>
    </source>
</evidence>
<comment type="similarity">
    <text evidence="2 8">Belongs to the Mediator complex subunit 13 family.</text>
</comment>
<feature type="compositionally biased region" description="Polar residues" evidence="9">
    <location>
        <begin position="504"/>
        <end position="515"/>
    </location>
</feature>
<evidence type="ECO:0000259" key="11">
    <source>
        <dbReference type="Pfam" id="PF11597"/>
    </source>
</evidence>